<feature type="transmembrane region" description="Helical" evidence="1">
    <location>
        <begin position="116"/>
        <end position="137"/>
    </location>
</feature>
<dbReference type="KEGG" id="pgm:PGRAT_16590"/>
<organism evidence="2 3">
    <name type="scientific">Paenibacillus graminis</name>
    <dbReference type="NCBI Taxonomy" id="189425"/>
    <lineage>
        <taxon>Bacteria</taxon>
        <taxon>Bacillati</taxon>
        <taxon>Bacillota</taxon>
        <taxon>Bacilli</taxon>
        <taxon>Bacillales</taxon>
        <taxon>Paenibacillaceae</taxon>
        <taxon>Paenibacillus</taxon>
    </lineage>
</organism>
<reference evidence="2 3" key="1">
    <citation type="submission" date="2014-08" db="EMBL/GenBank/DDBJ databases">
        <title>Comparative genomics of the Paenibacillus odorifer group.</title>
        <authorList>
            <person name="den Bakker H.C."/>
            <person name="Tsai Y.-C."/>
            <person name="Martin N."/>
            <person name="Korlach J."/>
            <person name="Wiedmann M."/>
        </authorList>
    </citation>
    <scope>NUCLEOTIDE SEQUENCE [LARGE SCALE GENOMIC DNA]</scope>
    <source>
        <strain evidence="2 3">DSM 15220</strain>
    </source>
</reference>
<dbReference type="HOGENOM" id="CLU_102880_1_0_9"/>
<accession>A0A089M9M5</accession>
<keyword evidence="1" id="KW-1133">Transmembrane helix</keyword>
<feature type="transmembrane region" description="Helical" evidence="1">
    <location>
        <begin position="77"/>
        <end position="104"/>
    </location>
</feature>
<dbReference type="eggNOG" id="ENOG5033A33">
    <property type="taxonomic scope" value="Bacteria"/>
</dbReference>
<feature type="transmembrane region" description="Helical" evidence="1">
    <location>
        <begin position="144"/>
        <end position="163"/>
    </location>
</feature>
<name>A0A089M9M5_9BACL</name>
<evidence type="ECO:0000313" key="2">
    <source>
        <dbReference type="EMBL" id="AIQ69065.1"/>
    </source>
</evidence>
<dbReference type="OrthoDB" id="2662181at2"/>
<proteinExistence type="predicted"/>
<gene>
    <name evidence="2" type="ORF">PGRAT_16590</name>
</gene>
<dbReference type="Proteomes" id="UP000029500">
    <property type="component" value="Chromosome"/>
</dbReference>
<sequence length="212" mass="24262">MYSSFYLIRKDFILTRKYLLLLLLFYIVIGYSNLDSYVVSAVFPSMLMLMNACSLDVQHNNQRFLVSLPLPRHQLVLAKYLSLLPYTVISLICTLLIYLAGIATGRTLEPINWRDLLLVIACFPLLAALYFPLYYWLGQKGMQIVNMIFMMAVMLGFTATPIITTKLPGLLGWINTGTTDNIVLWVISAVAYLFLLYCSYLISIRIFVKKDI</sequence>
<dbReference type="PANTHER" id="PTHR41309:SF2">
    <property type="entry name" value="MEMBRANE PROTEIN"/>
    <property type="match status" value="1"/>
</dbReference>
<feature type="transmembrane region" description="Helical" evidence="1">
    <location>
        <begin position="183"/>
        <end position="208"/>
    </location>
</feature>
<dbReference type="STRING" id="189425.PGRAT_16590"/>
<evidence type="ECO:0000256" key="1">
    <source>
        <dbReference type="SAM" id="Phobius"/>
    </source>
</evidence>
<dbReference type="RefSeq" id="WP_025706393.1">
    <property type="nucleotide sequence ID" value="NZ_CP009287.1"/>
</dbReference>
<keyword evidence="3" id="KW-1185">Reference proteome</keyword>
<evidence type="ECO:0000313" key="3">
    <source>
        <dbReference type="Proteomes" id="UP000029500"/>
    </source>
</evidence>
<dbReference type="EMBL" id="CP009287">
    <property type="protein sequence ID" value="AIQ69065.1"/>
    <property type="molecule type" value="Genomic_DNA"/>
</dbReference>
<evidence type="ECO:0008006" key="4">
    <source>
        <dbReference type="Google" id="ProtNLM"/>
    </source>
</evidence>
<protein>
    <recommendedName>
        <fullName evidence="4">ABC-2 transporter permease</fullName>
    </recommendedName>
</protein>
<dbReference type="AlphaFoldDB" id="A0A089M9M5"/>
<dbReference type="PANTHER" id="PTHR41309">
    <property type="entry name" value="MEMBRANE PROTEIN-RELATED"/>
    <property type="match status" value="1"/>
</dbReference>
<dbReference type="InterPro" id="IPR025699">
    <property type="entry name" value="ABC2_memb-like"/>
</dbReference>
<keyword evidence="1" id="KW-0472">Membrane</keyword>
<keyword evidence="1" id="KW-0812">Transmembrane</keyword>
<dbReference type="Pfam" id="PF13346">
    <property type="entry name" value="ABC2_membrane_5"/>
    <property type="match status" value="1"/>
</dbReference>
<feature type="transmembrane region" description="Helical" evidence="1">
    <location>
        <begin position="12"/>
        <end position="31"/>
    </location>
</feature>